<dbReference type="Pfam" id="PF01663">
    <property type="entry name" value="Phosphodiest"/>
    <property type="match status" value="2"/>
</dbReference>
<dbReference type="AlphaFoldDB" id="A0A1C5JP50"/>
<sequence>MTVYWVVWDAGARWLVDGLDARGRLPNVRRLQAAGVRAAARPARPNCQTPPSLATLFTGTPAHVHGVTGFRVPDRRRFGASRSGFDPAVCAVPPIWRRLGVRSAFVHVPWVFDPDGQVGAYVDAAVEAFSGRLARHAVLRPSPGGVPLVDALPEAAMVTAAPGGTVVTGPSGAVRVTDSWVEVDLGGGLGCHVRLVSRPDGGVLLRTGVWRTRCAGGDPALVRLLRGLPAFAGESAGSVYRSGDLGVRLPEGGDGAAEELLLSSLEPAARTFAVAADVVLDRHRADLVVVYLPMTDDIGHELAGWVDASGPGYRPELAGPGWNLLARAYRTADAILGRVLDRAGPDDTVLLTADHGIAGTTHDVYPNAALAAAGLATPDGRGGVDPERSAVVFHAAGDGSLWVNPRVRAQDPARPWLRAAVDVLAATAGPAGQPVLVGLADGRGDPVGEPAGRDHVYCRFAAGLMAQPRLPGNGTAYAPTRKSGGHLSSDGDPRLDAVYAAAGPGLPTGVDLGRIDNAEIAAVVEGALSAVHVRAGS</sequence>
<gene>
    <name evidence="1" type="ORF">GA0070213_112174</name>
</gene>
<name>A0A1C5JP50_9ACTN</name>
<accession>A0A1C5JP50</accession>
<protein>
    <submittedName>
        <fullName evidence="1">Type I phosphodiesterase / nucleotide pyrophosphatase</fullName>
    </submittedName>
</protein>
<organism evidence="1 2">
    <name type="scientific">Micromonospora humi</name>
    <dbReference type="NCBI Taxonomy" id="745366"/>
    <lineage>
        <taxon>Bacteria</taxon>
        <taxon>Bacillati</taxon>
        <taxon>Actinomycetota</taxon>
        <taxon>Actinomycetes</taxon>
        <taxon>Micromonosporales</taxon>
        <taxon>Micromonosporaceae</taxon>
        <taxon>Micromonospora</taxon>
    </lineage>
</organism>
<evidence type="ECO:0000313" key="1">
    <source>
        <dbReference type="EMBL" id="SCG72365.1"/>
    </source>
</evidence>
<reference evidence="2" key="1">
    <citation type="submission" date="2016-06" db="EMBL/GenBank/DDBJ databases">
        <authorList>
            <person name="Varghese N."/>
            <person name="Submissions Spin"/>
        </authorList>
    </citation>
    <scope>NUCLEOTIDE SEQUENCE [LARGE SCALE GENOMIC DNA]</scope>
    <source>
        <strain evidence="2">DSM 45647</strain>
    </source>
</reference>
<dbReference type="InterPro" id="IPR002591">
    <property type="entry name" value="Phosphodiest/P_Trfase"/>
</dbReference>
<proteinExistence type="predicted"/>
<keyword evidence="2" id="KW-1185">Reference proteome</keyword>
<dbReference type="EMBL" id="FMDM01000012">
    <property type="protein sequence ID" value="SCG72365.1"/>
    <property type="molecule type" value="Genomic_DNA"/>
</dbReference>
<dbReference type="InterPro" id="IPR017850">
    <property type="entry name" value="Alkaline_phosphatase_core_sf"/>
</dbReference>
<evidence type="ECO:0000313" key="2">
    <source>
        <dbReference type="Proteomes" id="UP000199360"/>
    </source>
</evidence>
<dbReference type="STRING" id="745366.GA0070213_112174"/>
<dbReference type="SUPFAM" id="SSF53649">
    <property type="entry name" value="Alkaline phosphatase-like"/>
    <property type="match status" value="1"/>
</dbReference>
<dbReference type="OrthoDB" id="3916054at2"/>
<dbReference type="Gene3D" id="3.40.720.10">
    <property type="entry name" value="Alkaline Phosphatase, subunit A"/>
    <property type="match status" value="2"/>
</dbReference>
<dbReference type="RefSeq" id="WP_091068107.1">
    <property type="nucleotide sequence ID" value="NZ_FMDM01000012.1"/>
</dbReference>
<dbReference type="Proteomes" id="UP000199360">
    <property type="component" value="Unassembled WGS sequence"/>
</dbReference>